<organism evidence="1 2">
    <name type="scientific">[Phormidium ambiguum] IAM M-71</name>
    <dbReference type="NCBI Taxonomy" id="454136"/>
    <lineage>
        <taxon>Bacteria</taxon>
        <taxon>Bacillati</taxon>
        <taxon>Cyanobacteriota</taxon>
        <taxon>Cyanophyceae</taxon>
        <taxon>Oscillatoriophycideae</taxon>
        <taxon>Aerosakkonematales</taxon>
        <taxon>Aerosakkonemataceae</taxon>
        <taxon>Floridanema</taxon>
    </lineage>
</organism>
<comment type="caution">
    <text evidence="1">The sequence shown here is derived from an EMBL/GenBank/DDBJ whole genome shotgun (WGS) entry which is preliminary data.</text>
</comment>
<proteinExistence type="predicted"/>
<dbReference type="EMBL" id="MRCE01000051">
    <property type="protein sequence ID" value="OKH31355.1"/>
    <property type="molecule type" value="Genomic_DNA"/>
</dbReference>
<protein>
    <submittedName>
        <fullName evidence="1">Uncharacterized protein</fullName>
    </submittedName>
</protein>
<evidence type="ECO:0000313" key="1">
    <source>
        <dbReference type="EMBL" id="OKH31355.1"/>
    </source>
</evidence>
<sequence length="988" mass="111570">MGNFRDAKVFMSTLHNFELEVTNLAERMTFSFGDANTIQQQLVKLQQQQKELIQIKADIQPNLAALEIAIAKIDTARVAKAAAGVALMLIGGNSDNDDFFSSIFAEITTEIGNELLDQAIHDENSLRQYYQVLKAFAQRVEIIYEQCEQLQNIAQICLKEPQILEYLEDSTTFLTTQDLTDQFNQIINNLKLTFTFSKPQLLPLQLESIKLAIQQLNKLQIQLQEFYQSFDNSPAFTINSTVLKALLCLFGNAVDSVELDRRGQLVFTIGREQHTIIDIYNYCQKLSERIQRIFPLTTQFRQLTEQCINHPAIIKSLQSPKSAVSLSELESQVKELIDNTPPKLSFGDRELMQRQANTFKQFQTHLREIQNQLDAATKLFANQEAFPLNASSIIALLDLFGSSFTGVGIEKDAILVIYHNQETIKFESFCKSCIQLKENIKQPIIQSVYLGKIAEQCLNHAQLIQLLSEAKSVQTLADFKKQLKEFAKRANPTLAIDNPRQIRQQTKEIIAVGEHLQQIQQNLVTIIKAADKQTGISLTPSTLTTLISLFGGITAIEFNRQGQLVLYLADKSEKLTNILKFCSKVKPQIEAIMQKSVQIKDVAENCLKDPSLRRKLEKKHYQRKLQLKAAIAASIMVLLSPVAGIGWMRYQQEQLRSQVQGMVSQIPDVNQMPDLITLKDSQTKLKEAISRLDTIPNFIGSAYQQAQVDTANLKNRLPKIEQRIQIEETALASLAATQQPAMEAALLVQNPPHSLVVWQKAQGKWQEAINLLESIPEGTFVSTQAKTKLLAYRSNYDVISKRLSTEEKINSNWETANKLGSDALQISQQSTQPLATWKQAQVDLQEAIKLLETTPKNTPFFAQAQEKLPIYQTAYTSISQKLTIEEKAEVSLGEGEKLAKEVLQIIEAPPYNVEVLKIAQDKLREANQLLQNVSSESHASIKAKELTKLYGEYLQKIQYRIGSIELCHRLEMSECSEEKTPLTLARSE</sequence>
<evidence type="ECO:0000313" key="2">
    <source>
        <dbReference type="Proteomes" id="UP000185860"/>
    </source>
</evidence>
<dbReference type="STRING" id="454136.NIES2119_28885"/>
<gene>
    <name evidence="1" type="ORF">NIES2119_28885</name>
</gene>
<dbReference type="AlphaFoldDB" id="A0A1U7I573"/>
<name>A0A1U7I573_9CYAN</name>
<accession>A0A1U7I573</accession>
<reference evidence="1 2" key="1">
    <citation type="submission" date="2016-11" db="EMBL/GenBank/DDBJ databases">
        <title>Draft Genome Sequences of Nine Cyanobacterial Strains from Diverse Habitats.</title>
        <authorList>
            <person name="Zhu T."/>
            <person name="Hou S."/>
            <person name="Lu X."/>
            <person name="Hess W.R."/>
        </authorList>
    </citation>
    <scope>NUCLEOTIDE SEQUENCE [LARGE SCALE GENOMIC DNA]</scope>
    <source>
        <strain evidence="1 2">IAM M-71</strain>
    </source>
</reference>
<dbReference type="Proteomes" id="UP000185860">
    <property type="component" value="Unassembled WGS sequence"/>
</dbReference>